<evidence type="ECO:0000313" key="2">
    <source>
        <dbReference type="Proteomes" id="UP000800082"/>
    </source>
</evidence>
<gene>
    <name evidence="1" type="ORF">M421DRAFT_383532</name>
</gene>
<keyword evidence="2" id="KW-1185">Reference proteome</keyword>
<reference evidence="1" key="1">
    <citation type="journal article" date="2020" name="Stud. Mycol.">
        <title>101 Dothideomycetes genomes: a test case for predicting lifestyles and emergence of pathogens.</title>
        <authorList>
            <person name="Haridas S."/>
            <person name="Albert R."/>
            <person name="Binder M."/>
            <person name="Bloem J."/>
            <person name="Labutti K."/>
            <person name="Salamov A."/>
            <person name="Andreopoulos B."/>
            <person name="Baker S."/>
            <person name="Barry K."/>
            <person name="Bills G."/>
            <person name="Bluhm B."/>
            <person name="Cannon C."/>
            <person name="Castanera R."/>
            <person name="Culley D."/>
            <person name="Daum C."/>
            <person name="Ezra D."/>
            <person name="Gonzalez J."/>
            <person name="Henrissat B."/>
            <person name="Kuo A."/>
            <person name="Liang C."/>
            <person name="Lipzen A."/>
            <person name="Lutzoni F."/>
            <person name="Magnuson J."/>
            <person name="Mondo S."/>
            <person name="Nolan M."/>
            <person name="Ohm R."/>
            <person name="Pangilinan J."/>
            <person name="Park H.-J."/>
            <person name="Ramirez L."/>
            <person name="Alfaro M."/>
            <person name="Sun H."/>
            <person name="Tritt A."/>
            <person name="Yoshinaga Y."/>
            <person name="Zwiers L.-H."/>
            <person name="Turgeon B."/>
            <person name="Goodwin S."/>
            <person name="Spatafora J."/>
            <person name="Crous P."/>
            <person name="Grigoriev I."/>
        </authorList>
    </citation>
    <scope>NUCLEOTIDE SEQUENCE</scope>
    <source>
        <strain evidence="1">CBS 183.55</strain>
    </source>
</reference>
<dbReference type="AlphaFoldDB" id="A0A6A5RSH1"/>
<evidence type="ECO:0000313" key="1">
    <source>
        <dbReference type="EMBL" id="KAF1930044.1"/>
    </source>
</evidence>
<protein>
    <submittedName>
        <fullName evidence="1">Uncharacterized protein</fullName>
    </submittedName>
</protein>
<sequence>MPCHINYLRCDTAARLRLQAACQKGTLCIVTQQHSRAWMLGRLRSLWHLELSTHAEDQSCRARVANDLHRPLDLELHCNLYVHCTDSAQPHAEQISNFRQRKTPHEVRDTVLTNSVLSFLSSLRIQNVNLNDSRLAPLGPKSTTGPPTSSFAGPLVLSSPAWSLLRSFSSSTSMIAAARSPSSSSSVVVPGVFGPFVNFKSPAPFVNRGY</sequence>
<dbReference type="EMBL" id="ML978964">
    <property type="protein sequence ID" value="KAF1930044.1"/>
    <property type="molecule type" value="Genomic_DNA"/>
</dbReference>
<accession>A0A6A5RSH1</accession>
<dbReference type="GeneID" id="54347532"/>
<organism evidence="1 2">
    <name type="scientific">Didymella exigua CBS 183.55</name>
    <dbReference type="NCBI Taxonomy" id="1150837"/>
    <lineage>
        <taxon>Eukaryota</taxon>
        <taxon>Fungi</taxon>
        <taxon>Dikarya</taxon>
        <taxon>Ascomycota</taxon>
        <taxon>Pezizomycotina</taxon>
        <taxon>Dothideomycetes</taxon>
        <taxon>Pleosporomycetidae</taxon>
        <taxon>Pleosporales</taxon>
        <taxon>Pleosporineae</taxon>
        <taxon>Didymellaceae</taxon>
        <taxon>Didymella</taxon>
    </lineage>
</organism>
<proteinExistence type="predicted"/>
<dbReference type="RefSeq" id="XP_033450292.1">
    <property type="nucleotide sequence ID" value="XM_033589883.1"/>
</dbReference>
<dbReference type="Proteomes" id="UP000800082">
    <property type="component" value="Unassembled WGS sequence"/>
</dbReference>
<name>A0A6A5RSH1_9PLEO</name>